<dbReference type="GO" id="GO:0003677">
    <property type="term" value="F:DNA binding"/>
    <property type="evidence" value="ECO:0007669"/>
    <property type="project" value="UniProtKB-KW"/>
</dbReference>
<name>A0A0R2BRL0_9LACO</name>
<dbReference type="SMART" id="SM00347">
    <property type="entry name" value="HTH_MARR"/>
    <property type="match status" value="1"/>
</dbReference>
<keyword evidence="2" id="KW-0238">DNA-binding</keyword>
<accession>A0A0R2BRL0</accession>
<dbReference type="PANTHER" id="PTHR42756:SF2">
    <property type="entry name" value="MARR FAMILY REGULATORY PROTEIN"/>
    <property type="match status" value="1"/>
</dbReference>
<evidence type="ECO:0000256" key="3">
    <source>
        <dbReference type="ARBA" id="ARBA00023163"/>
    </source>
</evidence>
<evidence type="ECO:0000256" key="2">
    <source>
        <dbReference type="ARBA" id="ARBA00023125"/>
    </source>
</evidence>
<gene>
    <name evidence="5" type="ORF">FC48_GL001595</name>
</gene>
<proteinExistence type="predicted"/>
<evidence type="ECO:0000256" key="1">
    <source>
        <dbReference type="ARBA" id="ARBA00023015"/>
    </source>
</evidence>
<dbReference type="SUPFAM" id="SSF46785">
    <property type="entry name" value="Winged helix' DNA-binding domain"/>
    <property type="match status" value="1"/>
</dbReference>
<dbReference type="InterPro" id="IPR036390">
    <property type="entry name" value="WH_DNA-bd_sf"/>
</dbReference>
<dbReference type="InterPro" id="IPR036388">
    <property type="entry name" value="WH-like_DNA-bd_sf"/>
</dbReference>
<dbReference type="Gene3D" id="1.10.10.10">
    <property type="entry name" value="Winged helix-like DNA-binding domain superfamily/Winged helix DNA-binding domain"/>
    <property type="match status" value="1"/>
</dbReference>
<protein>
    <submittedName>
        <fullName evidence="5">MarR family transcriptional regulator</fullName>
    </submittedName>
</protein>
<feature type="domain" description="HTH marR-type" evidence="4">
    <location>
        <begin position="4"/>
        <end position="136"/>
    </location>
</feature>
<evidence type="ECO:0000259" key="4">
    <source>
        <dbReference type="PROSITE" id="PS50995"/>
    </source>
</evidence>
<keyword evidence="1" id="KW-0805">Transcription regulation</keyword>
<dbReference type="PROSITE" id="PS50995">
    <property type="entry name" value="HTH_MARR_2"/>
    <property type="match status" value="1"/>
</dbReference>
<dbReference type="Pfam" id="PF01047">
    <property type="entry name" value="MarR"/>
    <property type="match status" value="1"/>
</dbReference>
<dbReference type="Proteomes" id="UP000051612">
    <property type="component" value="Unassembled WGS sequence"/>
</dbReference>
<reference evidence="5 6" key="1">
    <citation type="journal article" date="2015" name="Genome Announc.">
        <title>Expanding the biotechnology potential of lactobacilli through comparative genomics of 213 strains and associated genera.</title>
        <authorList>
            <person name="Sun Z."/>
            <person name="Harris H.M."/>
            <person name="McCann A."/>
            <person name="Guo C."/>
            <person name="Argimon S."/>
            <person name="Zhang W."/>
            <person name="Yang X."/>
            <person name="Jeffery I.B."/>
            <person name="Cooney J.C."/>
            <person name="Kagawa T.F."/>
            <person name="Liu W."/>
            <person name="Song Y."/>
            <person name="Salvetti E."/>
            <person name="Wrobel A."/>
            <person name="Rasinkangas P."/>
            <person name="Parkhill J."/>
            <person name="Rea M.C."/>
            <person name="O'Sullivan O."/>
            <person name="Ritari J."/>
            <person name="Douillard F.P."/>
            <person name="Paul Ross R."/>
            <person name="Yang R."/>
            <person name="Briner A.E."/>
            <person name="Felis G.E."/>
            <person name="de Vos W.M."/>
            <person name="Barrangou R."/>
            <person name="Klaenhammer T.R."/>
            <person name="Caufield P.W."/>
            <person name="Cui Y."/>
            <person name="Zhang H."/>
            <person name="O'Toole P.W."/>
        </authorList>
    </citation>
    <scope>NUCLEOTIDE SEQUENCE [LARGE SCALE GENOMIC DNA]</scope>
    <source>
        <strain evidence="5 6">DSM 20452</strain>
    </source>
</reference>
<dbReference type="PROSITE" id="PS01117">
    <property type="entry name" value="HTH_MARR_1"/>
    <property type="match status" value="1"/>
</dbReference>
<dbReference type="GO" id="GO:0003700">
    <property type="term" value="F:DNA-binding transcription factor activity"/>
    <property type="evidence" value="ECO:0007669"/>
    <property type="project" value="InterPro"/>
</dbReference>
<sequence>MLKMTEILRELGTIARALDSISNVEFKDLKLSKGQYLYLVRIYEQPGIILEELANCLKVDKTTASRAIKKLVANGLIERRTQLDNKKNKPLFVTKKGAQLYPMLRAEHNYSEQTALRHLTAKQQVQLQQLLQQVRRNIEKDWEIVKKGQKRNY</sequence>
<dbReference type="PATRIC" id="fig|1423772.3.peg.1699"/>
<dbReference type="InterPro" id="IPR023187">
    <property type="entry name" value="Tscrpt_reg_MarR-type_CS"/>
</dbReference>
<dbReference type="EMBL" id="AYYN01000002">
    <property type="protein sequence ID" value="KRM78083.1"/>
    <property type="molecule type" value="Genomic_DNA"/>
</dbReference>
<dbReference type="InterPro" id="IPR000835">
    <property type="entry name" value="HTH_MarR-typ"/>
</dbReference>
<dbReference type="PANTHER" id="PTHR42756">
    <property type="entry name" value="TRANSCRIPTIONAL REGULATOR, MARR"/>
    <property type="match status" value="1"/>
</dbReference>
<evidence type="ECO:0000313" key="6">
    <source>
        <dbReference type="Proteomes" id="UP000051612"/>
    </source>
</evidence>
<dbReference type="PRINTS" id="PR00598">
    <property type="entry name" value="HTHMARR"/>
</dbReference>
<dbReference type="AlphaFoldDB" id="A0A0R2BRL0"/>
<evidence type="ECO:0000313" key="5">
    <source>
        <dbReference type="EMBL" id="KRM78083.1"/>
    </source>
</evidence>
<organism evidence="5 6">
    <name type="scientific">Ligilactobacillus murinus DSM 20452 = NBRC 14221</name>
    <dbReference type="NCBI Taxonomy" id="1423772"/>
    <lineage>
        <taxon>Bacteria</taxon>
        <taxon>Bacillati</taxon>
        <taxon>Bacillota</taxon>
        <taxon>Bacilli</taxon>
        <taxon>Lactobacillales</taxon>
        <taxon>Lactobacillaceae</taxon>
        <taxon>Ligilactobacillus</taxon>
    </lineage>
</organism>
<keyword evidence="3" id="KW-0804">Transcription</keyword>
<comment type="caution">
    <text evidence="5">The sequence shown here is derived from an EMBL/GenBank/DDBJ whole genome shotgun (WGS) entry which is preliminary data.</text>
</comment>